<name>A0A0G1VFY5_9BACT</name>
<dbReference type="Proteomes" id="UP000034682">
    <property type="component" value="Unassembled WGS sequence"/>
</dbReference>
<feature type="transmembrane region" description="Helical" evidence="1">
    <location>
        <begin position="26"/>
        <end position="49"/>
    </location>
</feature>
<sequence>MSSFIDGATKVILSFRGYAGEFISSIYPFLEIAALVISGLLFWGIIYTVSKSGYISTRIEYYMDYLGIGDISRRRQLKAWKQIVERMKTPDASNWKLAILEADKVLDEMWKIAGYRGETVDERFKQVPPETISNHAEIQQAHRVRNRVVQEPDFVIAHNEVLDVLKIYKKAFQELGLLD</sequence>
<comment type="caution">
    <text evidence="2">The sequence shown here is derived from an EMBL/GenBank/DDBJ whole genome shotgun (WGS) entry which is preliminary data.</text>
</comment>
<evidence type="ECO:0000313" key="2">
    <source>
        <dbReference type="EMBL" id="KKU77078.1"/>
    </source>
</evidence>
<evidence type="ECO:0000313" key="3">
    <source>
        <dbReference type="Proteomes" id="UP000034682"/>
    </source>
</evidence>
<evidence type="ECO:0000256" key="1">
    <source>
        <dbReference type="SAM" id="Phobius"/>
    </source>
</evidence>
<reference evidence="2 3" key="1">
    <citation type="journal article" date="2015" name="Nature">
        <title>rRNA introns, odd ribosomes, and small enigmatic genomes across a large radiation of phyla.</title>
        <authorList>
            <person name="Brown C.T."/>
            <person name="Hug L.A."/>
            <person name="Thomas B.C."/>
            <person name="Sharon I."/>
            <person name="Castelle C.J."/>
            <person name="Singh A."/>
            <person name="Wilkins M.J."/>
            <person name="Williams K.H."/>
            <person name="Banfield J.F."/>
        </authorList>
    </citation>
    <scope>NUCLEOTIDE SEQUENCE [LARGE SCALE GENOMIC DNA]</scope>
</reference>
<gene>
    <name evidence="2" type="ORF">UY02_C0007G0014</name>
</gene>
<keyword evidence="1" id="KW-1133">Transmembrane helix</keyword>
<keyword evidence="1" id="KW-0472">Membrane</keyword>
<accession>A0A0G1VFY5</accession>
<proteinExistence type="predicted"/>
<organism evidence="2 3">
    <name type="scientific">Candidatus Giovannonibacteria bacterium GW2011_GWB1_47_6b</name>
    <dbReference type="NCBI Taxonomy" id="1618655"/>
    <lineage>
        <taxon>Bacteria</taxon>
        <taxon>Candidatus Giovannoniibacteriota</taxon>
    </lineage>
</organism>
<protein>
    <submittedName>
        <fullName evidence="2">Uncharacterized protein</fullName>
    </submittedName>
</protein>
<dbReference type="EMBL" id="LCOK01000007">
    <property type="protein sequence ID" value="KKU77078.1"/>
    <property type="molecule type" value="Genomic_DNA"/>
</dbReference>
<keyword evidence="1" id="KW-0812">Transmembrane</keyword>
<dbReference type="AlphaFoldDB" id="A0A0G1VFY5"/>